<organism evidence="1 2">
    <name type="scientific">Sphingomonas sanguinis</name>
    <dbReference type="NCBI Taxonomy" id="33051"/>
    <lineage>
        <taxon>Bacteria</taxon>
        <taxon>Pseudomonadati</taxon>
        <taxon>Pseudomonadota</taxon>
        <taxon>Alphaproteobacteria</taxon>
        <taxon>Sphingomonadales</taxon>
        <taxon>Sphingomonadaceae</taxon>
        <taxon>Sphingomonas</taxon>
    </lineage>
</organism>
<accession>A0A147HVA9</accession>
<gene>
    <name evidence="1" type="ORF">NS319_12305</name>
</gene>
<sequence>MTFLALVAAKEIADERASGPVEQSAALRVVLGYLHGVSGGDRRIYDDFWRYCRDDAFPGDHSGYAASTHMFSCWQGMVRRAGIRLTIDMMERFNSVARSPVRDNFASRVAKAAE</sequence>
<protein>
    <submittedName>
        <fullName evidence="1">Uncharacterized protein</fullName>
    </submittedName>
</protein>
<evidence type="ECO:0000313" key="1">
    <source>
        <dbReference type="EMBL" id="KTT68812.1"/>
    </source>
</evidence>
<dbReference type="Proteomes" id="UP000072867">
    <property type="component" value="Unassembled WGS sequence"/>
</dbReference>
<reference evidence="1 2" key="1">
    <citation type="journal article" date="2016" name="Front. Microbiol.">
        <title>Genomic Resource of Rice Seed Associated Bacteria.</title>
        <authorList>
            <person name="Midha S."/>
            <person name="Bansal K."/>
            <person name="Sharma S."/>
            <person name="Kumar N."/>
            <person name="Patil P.P."/>
            <person name="Chaudhry V."/>
            <person name="Patil P.B."/>
        </authorList>
    </citation>
    <scope>NUCLEOTIDE SEQUENCE [LARGE SCALE GENOMIC DNA]</scope>
    <source>
        <strain evidence="1 2">NS319</strain>
    </source>
</reference>
<evidence type="ECO:0000313" key="2">
    <source>
        <dbReference type="Proteomes" id="UP000072867"/>
    </source>
</evidence>
<dbReference type="PATRIC" id="fig|33051.3.peg.3698"/>
<comment type="caution">
    <text evidence="1">The sequence shown here is derived from an EMBL/GenBank/DDBJ whole genome shotgun (WGS) entry which is preliminary data.</text>
</comment>
<name>A0A147HVA9_9SPHN</name>
<dbReference type="AlphaFoldDB" id="A0A147HVA9"/>
<dbReference type="EMBL" id="LDTD01000086">
    <property type="protein sequence ID" value="KTT68812.1"/>
    <property type="molecule type" value="Genomic_DNA"/>
</dbReference>
<proteinExistence type="predicted"/>